<name>G7Q017_MACFA</name>
<evidence type="ECO:0000259" key="12">
    <source>
        <dbReference type="PROSITE" id="PS01033"/>
    </source>
</evidence>
<dbReference type="InterPro" id="IPR012292">
    <property type="entry name" value="Globin/Proto"/>
</dbReference>
<dbReference type="GO" id="GO:0072562">
    <property type="term" value="C:blood microparticle"/>
    <property type="evidence" value="ECO:0007669"/>
    <property type="project" value="TreeGrafter"/>
</dbReference>
<keyword evidence="4" id="KW-0597">Phosphoprotein</keyword>
<dbReference type="GeneTree" id="ENSGT00940000154590"/>
<evidence type="ECO:0000256" key="4">
    <source>
        <dbReference type="ARBA" id="ARBA00022553"/>
    </source>
</evidence>
<dbReference type="GO" id="GO:0005833">
    <property type="term" value="C:hemoglobin complex"/>
    <property type="evidence" value="ECO:0007669"/>
    <property type="project" value="InterPro"/>
</dbReference>
<dbReference type="VEuPathDB" id="HostDB:ENSMFAG00000003180"/>
<evidence type="ECO:0000313" key="14">
    <source>
        <dbReference type="Proteomes" id="UP000233100"/>
    </source>
</evidence>
<dbReference type="InterPro" id="IPR009050">
    <property type="entry name" value="Globin-like_sf"/>
</dbReference>
<dbReference type="Proteomes" id="UP000233100">
    <property type="component" value="Unplaced"/>
</dbReference>
<dbReference type="GO" id="GO:0004601">
    <property type="term" value="F:peroxidase activity"/>
    <property type="evidence" value="ECO:0007669"/>
    <property type="project" value="TreeGrafter"/>
</dbReference>
<evidence type="ECO:0000313" key="13">
    <source>
        <dbReference type="Ensembl" id="ENSMFAP00000033411.2"/>
    </source>
</evidence>
<reference evidence="13" key="2">
    <citation type="submission" date="2025-09" db="UniProtKB">
        <authorList>
            <consortium name="Ensembl"/>
        </authorList>
    </citation>
    <scope>IDENTIFICATION</scope>
</reference>
<organism evidence="13 14">
    <name type="scientific">Macaca fascicularis</name>
    <name type="common">Crab-eating macaque</name>
    <name type="synonym">Cynomolgus monkey</name>
    <dbReference type="NCBI Taxonomy" id="9541"/>
    <lineage>
        <taxon>Eukaryota</taxon>
        <taxon>Metazoa</taxon>
        <taxon>Chordata</taxon>
        <taxon>Craniata</taxon>
        <taxon>Vertebrata</taxon>
        <taxon>Euteleostomi</taxon>
        <taxon>Mammalia</taxon>
        <taxon>Eutheria</taxon>
        <taxon>Euarchontoglires</taxon>
        <taxon>Primates</taxon>
        <taxon>Haplorrhini</taxon>
        <taxon>Catarrhini</taxon>
        <taxon>Cercopithecidae</taxon>
        <taxon>Cercopithecinae</taxon>
        <taxon>Macaca</taxon>
    </lineage>
</organism>
<dbReference type="Gene3D" id="1.10.490.10">
    <property type="entry name" value="Globins"/>
    <property type="match status" value="1"/>
</dbReference>
<keyword evidence="14" id="KW-1185">Reference proteome</keyword>
<dbReference type="PANTHER" id="PTHR11442">
    <property type="entry name" value="HEMOGLOBIN FAMILY MEMBER"/>
    <property type="match status" value="1"/>
</dbReference>
<accession>G7Q017</accession>
<evidence type="ECO:0000256" key="7">
    <source>
        <dbReference type="ARBA" id="ARBA00022723"/>
    </source>
</evidence>
<evidence type="ECO:0000256" key="2">
    <source>
        <dbReference type="ARBA" id="ARBA00008705"/>
    </source>
</evidence>
<dbReference type="Bgee" id="ENSMFAG00000037705">
    <property type="expression patterns" value="Expressed in bone marrow and 11 other cell types or tissues"/>
</dbReference>
<dbReference type="GO" id="GO:0031720">
    <property type="term" value="F:haptoglobin binding"/>
    <property type="evidence" value="ECO:0007669"/>
    <property type="project" value="TreeGrafter"/>
</dbReference>
<sequence length="174" mass="18342">MVLSPADKSNVKAAWGKVGGHAGEYGAEALERMFLSFPTTKTYFPHFDLSHGSAQVKGHGKKVADALTLAVGHVDDMPQALSALSDLHAHKLRVDPVKLQAPEPLPAGDSGRSPPRRVHPCGARLPGQVPGFCEHRADLQIPLSWSLGGHASCPLGLPPSSPPCTGPSWSLNKV</sequence>
<feature type="domain" description="Globin" evidence="12">
    <location>
        <begin position="2"/>
        <end position="174"/>
    </location>
</feature>
<evidence type="ECO:0000256" key="3">
    <source>
        <dbReference type="ARBA" id="ARBA00022448"/>
    </source>
</evidence>
<proteinExistence type="inferred from homology"/>
<dbReference type="GO" id="GO:0031838">
    <property type="term" value="C:haptoglobin-hemoglobin complex"/>
    <property type="evidence" value="ECO:0007669"/>
    <property type="project" value="TreeGrafter"/>
</dbReference>
<evidence type="ECO:0000256" key="9">
    <source>
        <dbReference type="ARBA" id="ARBA00023004"/>
    </source>
</evidence>
<reference evidence="13" key="1">
    <citation type="submission" date="2025-08" db="UniProtKB">
        <authorList>
            <consortium name="Ensembl"/>
        </authorList>
    </citation>
    <scope>IDENTIFICATION</scope>
</reference>
<dbReference type="PRINTS" id="PR00815">
    <property type="entry name" value="PIHAEM"/>
</dbReference>
<evidence type="ECO:0000256" key="11">
    <source>
        <dbReference type="SAM" id="MobiDB-lite"/>
    </source>
</evidence>
<evidence type="ECO:0000256" key="8">
    <source>
        <dbReference type="ARBA" id="ARBA00022990"/>
    </source>
</evidence>
<keyword evidence="3 10" id="KW-0813">Transport</keyword>
<dbReference type="PRINTS" id="PR00612">
    <property type="entry name" value="ALPHAHAEM"/>
</dbReference>
<dbReference type="GO" id="GO:0042744">
    <property type="term" value="P:hydrogen peroxide catabolic process"/>
    <property type="evidence" value="ECO:0007669"/>
    <property type="project" value="TreeGrafter"/>
</dbReference>
<dbReference type="GO" id="GO:0020037">
    <property type="term" value="F:heme binding"/>
    <property type="evidence" value="ECO:0007669"/>
    <property type="project" value="InterPro"/>
</dbReference>
<dbReference type="InterPro" id="IPR002338">
    <property type="entry name" value="Hemoglobin_a-typ"/>
</dbReference>
<dbReference type="PROSITE" id="PS01033">
    <property type="entry name" value="GLOBIN"/>
    <property type="match status" value="1"/>
</dbReference>
<comment type="similarity">
    <text evidence="2 10">Belongs to the globin family.</text>
</comment>
<dbReference type="GO" id="GO:0043177">
    <property type="term" value="F:organic acid binding"/>
    <property type="evidence" value="ECO:0007669"/>
    <property type="project" value="TreeGrafter"/>
</dbReference>
<feature type="region of interest" description="Disordered" evidence="11">
    <location>
        <begin position="100"/>
        <end position="120"/>
    </location>
</feature>
<evidence type="ECO:0000256" key="1">
    <source>
        <dbReference type="ARBA" id="ARBA00003705"/>
    </source>
</evidence>
<dbReference type="GO" id="GO:0019825">
    <property type="term" value="F:oxygen binding"/>
    <property type="evidence" value="ECO:0007669"/>
    <property type="project" value="InterPro"/>
</dbReference>
<keyword evidence="5 10" id="KW-0349">Heme</keyword>
<dbReference type="InterPro" id="IPR002339">
    <property type="entry name" value="Hemoglobin_pi"/>
</dbReference>
<dbReference type="InterPro" id="IPR000971">
    <property type="entry name" value="Globin"/>
</dbReference>
<dbReference type="Pfam" id="PF00042">
    <property type="entry name" value="Globin"/>
    <property type="match status" value="1"/>
</dbReference>
<evidence type="ECO:0000256" key="10">
    <source>
        <dbReference type="RuleBase" id="RU000356"/>
    </source>
</evidence>
<dbReference type="AlphaFoldDB" id="G7Q017"/>
<dbReference type="SUPFAM" id="SSF46458">
    <property type="entry name" value="Globin-like"/>
    <property type="match status" value="1"/>
</dbReference>
<keyword evidence="9" id="KW-0408">Iron</keyword>
<evidence type="ECO:0000256" key="6">
    <source>
        <dbReference type="ARBA" id="ARBA00022621"/>
    </source>
</evidence>
<keyword evidence="7" id="KW-0479">Metal-binding</keyword>
<dbReference type="PANTHER" id="PTHR11442:SF48">
    <property type="entry name" value="HEMOGLOBIN SUBUNIT ALPHA"/>
    <property type="match status" value="1"/>
</dbReference>
<dbReference type="InterPro" id="IPR050056">
    <property type="entry name" value="Hemoglobin_oxygen_transport"/>
</dbReference>
<comment type="function">
    <text evidence="1">Involved in oxygen transport from the lung to the various peripheral tissues.</text>
</comment>
<keyword evidence="8" id="KW-0007">Acetylation</keyword>
<dbReference type="Ensembl" id="ENSMFAT00000007638.2">
    <property type="protein sequence ID" value="ENSMFAP00000033411.2"/>
    <property type="gene ID" value="ENSMFAG00000037705.2"/>
</dbReference>
<dbReference type="GO" id="GO:0005506">
    <property type="term" value="F:iron ion binding"/>
    <property type="evidence" value="ECO:0007669"/>
    <property type="project" value="InterPro"/>
</dbReference>
<dbReference type="FunFam" id="1.10.490.10:FF:000002">
    <property type="entry name" value="Hemoglobin subunit alpha"/>
    <property type="match status" value="1"/>
</dbReference>
<dbReference type="GO" id="GO:0005344">
    <property type="term" value="F:oxygen carrier activity"/>
    <property type="evidence" value="ECO:0007669"/>
    <property type="project" value="UniProtKB-KW"/>
</dbReference>
<evidence type="ECO:0000256" key="5">
    <source>
        <dbReference type="ARBA" id="ARBA00022617"/>
    </source>
</evidence>
<protein>
    <recommendedName>
        <fullName evidence="12">Globin domain-containing protein</fullName>
    </recommendedName>
</protein>
<keyword evidence="6 10" id="KW-0561">Oxygen transport</keyword>